<keyword evidence="3" id="KW-1185">Reference proteome</keyword>
<gene>
    <name evidence="2" type="ORF">ARMOST_06645</name>
</gene>
<dbReference type="AlphaFoldDB" id="A0A284R3K9"/>
<dbReference type="Proteomes" id="UP000219338">
    <property type="component" value="Unassembled WGS sequence"/>
</dbReference>
<proteinExistence type="predicted"/>
<keyword evidence="1" id="KW-0472">Membrane</keyword>
<protein>
    <submittedName>
        <fullName evidence="2">Uncharacterized protein</fullName>
    </submittedName>
</protein>
<evidence type="ECO:0000313" key="3">
    <source>
        <dbReference type="Proteomes" id="UP000219338"/>
    </source>
</evidence>
<keyword evidence="1" id="KW-1133">Transmembrane helix</keyword>
<organism evidence="2 3">
    <name type="scientific">Armillaria ostoyae</name>
    <name type="common">Armillaria root rot fungus</name>
    <dbReference type="NCBI Taxonomy" id="47428"/>
    <lineage>
        <taxon>Eukaryota</taxon>
        <taxon>Fungi</taxon>
        <taxon>Dikarya</taxon>
        <taxon>Basidiomycota</taxon>
        <taxon>Agaricomycotina</taxon>
        <taxon>Agaricomycetes</taxon>
        <taxon>Agaricomycetidae</taxon>
        <taxon>Agaricales</taxon>
        <taxon>Marasmiineae</taxon>
        <taxon>Physalacriaceae</taxon>
        <taxon>Armillaria</taxon>
    </lineage>
</organism>
<accession>A0A284R3K9</accession>
<evidence type="ECO:0000256" key="1">
    <source>
        <dbReference type="SAM" id="Phobius"/>
    </source>
</evidence>
<evidence type="ECO:0000313" key="2">
    <source>
        <dbReference type="EMBL" id="SJL03292.1"/>
    </source>
</evidence>
<feature type="transmembrane region" description="Helical" evidence="1">
    <location>
        <begin position="74"/>
        <end position="98"/>
    </location>
</feature>
<name>A0A284R3K9_ARMOS</name>
<dbReference type="OrthoDB" id="3184970at2759"/>
<keyword evidence="1" id="KW-0812">Transmembrane</keyword>
<dbReference type="EMBL" id="FUEG01000004">
    <property type="protein sequence ID" value="SJL03292.1"/>
    <property type="molecule type" value="Genomic_DNA"/>
</dbReference>
<sequence length="107" mass="11936">MPDPSPATTSMNSPRFLLPDADTSVCSSDGIHFRIHRINSHIPLQDDPLPESSRILELLFKFLHNEPQPDLAELSFAVLLPLAEAARVYAAITLLYLLTRILSAMLR</sequence>
<reference evidence="3" key="1">
    <citation type="journal article" date="2017" name="Nat. Ecol. Evol.">
        <title>Genome expansion and lineage-specific genetic innovations in the forest pathogenic fungi Armillaria.</title>
        <authorList>
            <person name="Sipos G."/>
            <person name="Prasanna A.N."/>
            <person name="Walter M.C."/>
            <person name="O'Connor E."/>
            <person name="Balint B."/>
            <person name="Krizsan K."/>
            <person name="Kiss B."/>
            <person name="Hess J."/>
            <person name="Varga T."/>
            <person name="Slot J."/>
            <person name="Riley R."/>
            <person name="Boka B."/>
            <person name="Rigling D."/>
            <person name="Barry K."/>
            <person name="Lee J."/>
            <person name="Mihaltcheva S."/>
            <person name="LaButti K."/>
            <person name="Lipzen A."/>
            <person name="Waldron R."/>
            <person name="Moloney N.M."/>
            <person name="Sperisen C."/>
            <person name="Kredics L."/>
            <person name="Vagvoelgyi C."/>
            <person name="Patrignani A."/>
            <person name="Fitzpatrick D."/>
            <person name="Nagy I."/>
            <person name="Doyle S."/>
            <person name="Anderson J.B."/>
            <person name="Grigoriev I.V."/>
            <person name="Gueldener U."/>
            <person name="Muensterkoetter M."/>
            <person name="Nagy L.G."/>
        </authorList>
    </citation>
    <scope>NUCLEOTIDE SEQUENCE [LARGE SCALE GENOMIC DNA]</scope>
    <source>
        <strain evidence="3">C18/9</strain>
    </source>
</reference>